<feature type="domain" description="Tautomerase cis-CaaD-like" evidence="1">
    <location>
        <begin position="1"/>
        <end position="135"/>
    </location>
</feature>
<sequence>MPKWVFNTPSNLLTATEKQRIAEGMAAIYTSAGLPAFYCHAHFLEFAADSIYTAGAPSSDVATVAIYHIAGVFDKPEMEQTFLAAFDDVVRPVFKAKGITWESGVYESRRELWRANGVAPPARLSEMEKRWFEEGRVTDEAELLRAQRGE</sequence>
<comment type="caution">
    <text evidence="2">The sequence shown here is derived from an EMBL/GenBank/DDBJ whole genome shotgun (WGS) entry which is preliminary data.</text>
</comment>
<evidence type="ECO:0000313" key="2">
    <source>
        <dbReference type="EMBL" id="KAF3805026.1"/>
    </source>
</evidence>
<name>A0A8H4FK91_COLGL</name>
<dbReference type="Proteomes" id="UP000613401">
    <property type="component" value="Unassembled WGS sequence"/>
</dbReference>
<reference evidence="2" key="2">
    <citation type="submission" date="2020-03" db="EMBL/GenBank/DDBJ databases">
        <authorList>
            <person name="Fu F.-F."/>
            <person name="Chen J."/>
        </authorList>
    </citation>
    <scope>NUCLEOTIDE SEQUENCE</scope>
    <source>
        <strain evidence="2">Lc1</strain>
    </source>
</reference>
<evidence type="ECO:0000313" key="3">
    <source>
        <dbReference type="Proteomes" id="UP000613401"/>
    </source>
</evidence>
<keyword evidence="3" id="KW-1185">Reference proteome</keyword>
<dbReference type="AlphaFoldDB" id="A0A8H4FK91"/>
<dbReference type="GeneID" id="69012920"/>
<evidence type="ECO:0000259" key="1">
    <source>
        <dbReference type="Pfam" id="PF14832"/>
    </source>
</evidence>
<gene>
    <name evidence="2" type="ORF">GCG54_00005771</name>
</gene>
<dbReference type="InterPro" id="IPR014347">
    <property type="entry name" value="Tautomerase/MIF_sf"/>
</dbReference>
<reference evidence="2" key="1">
    <citation type="journal article" date="2020" name="Phytopathology">
        <title>Genome sequence and comparative analysis of Colletotrichum gloeosporioides isolated from Liriodendron leaves.</title>
        <authorList>
            <person name="Fu F.F."/>
            <person name="Hao Z."/>
            <person name="Wang P."/>
            <person name="Lu Y."/>
            <person name="Xue L.J."/>
            <person name="Wei G."/>
            <person name="Tian Y."/>
            <person name="Baishi H."/>
            <person name="Xu H."/>
            <person name="Shi J."/>
            <person name="Cheng T."/>
            <person name="Wang G."/>
            <person name="Yi Y."/>
            <person name="Chen J."/>
        </authorList>
    </citation>
    <scope>NUCLEOTIDE SEQUENCE</scope>
    <source>
        <strain evidence="2">Lc1</strain>
    </source>
</reference>
<dbReference type="Pfam" id="PF14832">
    <property type="entry name" value="Tautomerase_3"/>
    <property type="match status" value="1"/>
</dbReference>
<accession>A0A8H4FK91</accession>
<dbReference type="RefSeq" id="XP_045264185.1">
    <property type="nucleotide sequence ID" value="XM_045405787.1"/>
</dbReference>
<organism evidence="2 3">
    <name type="scientific">Colletotrichum gloeosporioides</name>
    <name type="common">Anthracnose fungus</name>
    <name type="synonym">Glomerella cingulata</name>
    <dbReference type="NCBI Taxonomy" id="474922"/>
    <lineage>
        <taxon>Eukaryota</taxon>
        <taxon>Fungi</taxon>
        <taxon>Dikarya</taxon>
        <taxon>Ascomycota</taxon>
        <taxon>Pezizomycotina</taxon>
        <taxon>Sordariomycetes</taxon>
        <taxon>Hypocreomycetidae</taxon>
        <taxon>Glomerellales</taxon>
        <taxon>Glomerellaceae</taxon>
        <taxon>Colletotrichum</taxon>
        <taxon>Colletotrichum gloeosporioides species complex</taxon>
    </lineage>
</organism>
<dbReference type="EMBL" id="WVTB01000047">
    <property type="protein sequence ID" value="KAF3805026.1"/>
    <property type="molecule type" value="Genomic_DNA"/>
</dbReference>
<protein>
    <recommendedName>
        <fullName evidence="1">Tautomerase cis-CaaD-like domain-containing protein</fullName>
    </recommendedName>
</protein>
<dbReference type="Gene3D" id="3.30.429.10">
    <property type="entry name" value="Macrophage Migration Inhibitory Factor"/>
    <property type="match status" value="1"/>
</dbReference>
<dbReference type="InterPro" id="IPR028116">
    <property type="entry name" value="Cis-CaaD-like"/>
</dbReference>
<proteinExistence type="predicted"/>